<dbReference type="Pfam" id="PF02823">
    <property type="entry name" value="ATP-synt_DE_N"/>
    <property type="match status" value="1"/>
</dbReference>
<comment type="subcellular location">
    <subcellularLocation>
        <location evidence="1 8">Cell membrane</location>
        <topology evidence="1 8">Peripheral membrane protein</topology>
    </subcellularLocation>
</comment>
<evidence type="ECO:0000256" key="2">
    <source>
        <dbReference type="ARBA" id="ARBA00005712"/>
    </source>
</evidence>
<sequence>MAEMQVELVAVERRIWSGPARMVVARTTDGDIGVLPGHAPLLAQLQEGFAARIVEADGTELNVAVHGGFLSVTKQKVSILAEGAELADEIDIAAARTAYDEAVRAGDDSDEQRETLRRARARLLAAGQSV</sequence>
<evidence type="ECO:0000256" key="4">
    <source>
        <dbReference type="ARBA" id="ARBA00023065"/>
    </source>
</evidence>
<dbReference type="GO" id="GO:0005886">
    <property type="term" value="C:plasma membrane"/>
    <property type="evidence" value="ECO:0007669"/>
    <property type="project" value="UniProtKB-SubCell"/>
</dbReference>
<evidence type="ECO:0000256" key="9">
    <source>
        <dbReference type="RuleBase" id="RU003656"/>
    </source>
</evidence>
<dbReference type="HAMAP" id="MF_00530">
    <property type="entry name" value="ATP_synth_epsil_bac"/>
    <property type="match status" value="1"/>
</dbReference>
<dbReference type="GO" id="GO:0005524">
    <property type="term" value="F:ATP binding"/>
    <property type="evidence" value="ECO:0007669"/>
    <property type="project" value="UniProtKB-UniRule"/>
</dbReference>
<organism evidence="11">
    <name type="scientific">Nakamurella sp. A5-74</name>
    <dbReference type="NCBI Taxonomy" id="3158264"/>
    <lineage>
        <taxon>Bacteria</taxon>
        <taxon>Bacillati</taxon>
        <taxon>Actinomycetota</taxon>
        <taxon>Actinomycetes</taxon>
        <taxon>Nakamurellales</taxon>
        <taxon>Nakamurellaceae</taxon>
        <taxon>Nakamurella</taxon>
    </lineage>
</organism>
<feature type="domain" description="ATP synthase F1 complex delta/epsilon subunit N-terminal" evidence="10">
    <location>
        <begin position="4"/>
        <end position="84"/>
    </location>
</feature>
<comment type="similarity">
    <text evidence="2 8 9">Belongs to the ATPase epsilon chain family.</text>
</comment>
<evidence type="ECO:0000256" key="1">
    <source>
        <dbReference type="ARBA" id="ARBA00004202"/>
    </source>
</evidence>
<dbReference type="GO" id="GO:0046933">
    <property type="term" value="F:proton-transporting ATP synthase activity, rotational mechanism"/>
    <property type="evidence" value="ECO:0007669"/>
    <property type="project" value="UniProtKB-UniRule"/>
</dbReference>
<evidence type="ECO:0000256" key="5">
    <source>
        <dbReference type="ARBA" id="ARBA00023136"/>
    </source>
</evidence>
<keyword evidence="3 8" id="KW-0813">Transport</keyword>
<keyword evidence="7 8" id="KW-0066">ATP synthesis</keyword>
<evidence type="ECO:0000259" key="10">
    <source>
        <dbReference type="Pfam" id="PF02823"/>
    </source>
</evidence>
<evidence type="ECO:0000313" key="11">
    <source>
        <dbReference type="EMBL" id="XCG62049.1"/>
    </source>
</evidence>
<dbReference type="NCBIfam" id="NF009977">
    <property type="entry name" value="PRK13442.1"/>
    <property type="match status" value="1"/>
</dbReference>
<comment type="function">
    <text evidence="8">Produces ATP from ADP in the presence of a proton gradient across the membrane.</text>
</comment>
<protein>
    <recommendedName>
        <fullName evidence="8">ATP synthase epsilon chain</fullName>
    </recommendedName>
    <alternativeName>
        <fullName evidence="8">ATP synthase F1 sector epsilon subunit</fullName>
    </alternativeName>
    <alternativeName>
        <fullName evidence="8">F-ATPase epsilon subunit</fullName>
    </alternativeName>
</protein>
<evidence type="ECO:0000256" key="8">
    <source>
        <dbReference type="HAMAP-Rule" id="MF_00530"/>
    </source>
</evidence>
<keyword evidence="8" id="KW-1003">Cell membrane</keyword>
<reference evidence="11" key="1">
    <citation type="submission" date="2024-05" db="EMBL/GenBank/DDBJ databases">
        <authorList>
            <person name="Cai S.Y."/>
            <person name="Jin L.M."/>
            <person name="Li H.R."/>
        </authorList>
    </citation>
    <scope>NUCLEOTIDE SEQUENCE</scope>
    <source>
        <strain evidence="11">A5-74</strain>
    </source>
</reference>
<gene>
    <name evidence="8" type="primary">atpC</name>
    <name evidence="11" type="ORF">ABLG96_12230</name>
</gene>
<evidence type="ECO:0000256" key="7">
    <source>
        <dbReference type="ARBA" id="ARBA00023310"/>
    </source>
</evidence>
<name>A0AAU8DK50_9ACTN</name>
<dbReference type="NCBIfam" id="TIGR01216">
    <property type="entry name" value="ATP_synt_epsi"/>
    <property type="match status" value="1"/>
</dbReference>
<keyword evidence="5 8" id="KW-0472">Membrane</keyword>
<dbReference type="CDD" id="cd12152">
    <property type="entry name" value="F1-ATPase_delta"/>
    <property type="match status" value="1"/>
</dbReference>
<dbReference type="InterPro" id="IPR001469">
    <property type="entry name" value="ATP_synth_F1_dsu/esu"/>
</dbReference>
<keyword evidence="4 8" id="KW-0406">Ion transport</keyword>
<keyword evidence="8" id="KW-0375">Hydrogen ion transport</keyword>
<dbReference type="AlphaFoldDB" id="A0AAU8DK50"/>
<dbReference type="SUPFAM" id="SSF51344">
    <property type="entry name" value="Epsilon subunit of F1F0-ATP synthase N-terminal domain"/>
    <property type="match status" value="1"/>
</dbReference>
<dbReference type="Gene3D" id="2.60.15.10">
    <property type="entry name" value="F0F1 ATP synthase delta/epsilon subunit, N-terminal"/>
    <property type="match status" value="1"/>
</dbReference>
<dbReference type="InterPro" id="IPR036771">
    <property type="entry name" value="ATPsynth_dsu/esu_N"/>
</dbReference>
<dbReference type="InterPro" id="IPR020546">
    <property type="entry name" value="ATP_synth_F1_dsu/esu_N"/>
</dbReference>
<dbReference type="RefSeq" id="WP_353647664.1">
    <property type="nucleotide sequence ID" value="NZ_CP159218.1"/>
</dbReference>
<dbReference type="PANTHER" id="PTHR13822">
    <property type="entry name" value="ATP SYNTHASE DELTA/EPSILON CHAIN"/>
    <property type="match status" value="1"/>
</dbReference>
<dbReference type="GO" id="GO:0045259">
    <property type="term" value="C:proton-transporting ATP synthase complex"/>
    <property type="evidence" value="ECO:0007669"/>
    <property type="project" value="UniProtKB-KW"/>
</dbReference>
<comment type="subunit">
    <text evidence="8 9">F-type ATPases have 2 components, CF(1) - the catalytic core - and CF(0) - the membrane proton channel. CF(1) has five subunits: alpha(3), beta(3), gamma(1), delta(1), epsilon(1). CF(0) has three main subunits: a, b and c.</text>
</comment>
<proteinExistence type="inferred from homology"/>
<accession>A0AAU8DK50</accession>
<keyword evidence="6 8" id="KW-0139">CF(1)</keyword>
<evidence type="ECO:0000256" key="3">
    <source>
        <dbReference type="ARBA" id="ARBA00022448"/>
    </source>
</evidence>
<dbReference type="PANTHER" id="PTHR13822:SF10">
    <property type="entry name" value="ATP SYNTHASE EPSILON CHAIN, CHLOROPLASTIC"/>
    <property type="match status" value="1"/>
</dbReference>
<evidence type="ECO:0000256" key="6">
    <source>
        <dbReference type="ARBA" id="ARBA00023196"/>
    </source>
</evidence>
<dbReference type="EMBL" id="CP159218">
    <property type="protein sequence ID" value="XCG62049.1"/>
    <property type="molecule type" value="Genomic_DNA"/>
</dbReference>